<name>A0ABT4KBL9_9HYPH</name>
<comment type="caution">
    <text evidence="1">The sequence shown here is derived from an EMBL/GenBank/DDBJ whole genome shotgun (WGS) entry which is preliminary data.</text>
</comment>
<dbReference type="InterPro" id="IPR036388">
    <property type="entry name" value="WH-like_DNA-bd_sf"/>
</dbReference>
<proteinExistence type="predicted"/>
<gene>
    <name evidence="1" type="ORF">O3W52_04515</name>
</gene>
<dbReference type="Proteomes" id="UP001079430">
    <property type="component" value="Unassembled WGS sequence"/>
</dbReference>
<dbReference type="SUPFAM" id="SSF46894">
    <property type="entry name" value="C-terminal effector domain of the bipartite response regulators"/>
    <property type="match status" value="1"/>
</dbReference>
<accession>A0ABT4KBL9</accession>
<dbReference type="EMBL" id="JAPVOI010000004">
    <property type="protein sequence ID" value="MCZ4089348.1"/>
    <property type="molecule type" value="Genomic_DNA"/>
</dbReference>
<dbReference type="Gene3D" id="1.10.10.10">
    <property type="entry name" value="Winged helix-like DNA-binding domain superfamily/Winged helix DNA-binding domain"/>
    <property type="match status" value="1"/>
</dbReference>
<reference evidence="1" key="1">
    <citation type="submission" date="2022-10" db="EMBL/GenBank/DDBJ databases">
        <title>Whole genome sequencing of three plant growth promoting bacteria isolated from Vachellia tortilis subsp. raddiana in Morocco.</title>
        <authorList>
            <person name="Hnini M."/>
            <person name="Zouagui R."/>
            <person name="Zouagui H."/>
            <person name="Chemao Elfihri M.-W."/>
            <person name="Ibrahimi A."/>
            <person name="Sbabou L."/>
            <person name="Aurag J."/>
        </authorList>
    </citation>
    <scope>NUCLEOTIDE SEQUENCE</scope>
    <source>
        <strain evidence="1">LMR678</strain>
    </source>
</reference>
<sequence length="69" mass="7637">MQHETQTMNTRQIEIIRLLSIGKQREDIAALIGVNRVTVGRYITKAKNSVGCETDGGLVGHAFREGLIQ</sequence>
<evidence type="ECO:0008006" key="3">
    <source>
        <dbReference type="Google" id="ProtNLM"/>
    </source>
</evidence>
<evidence type="ECO:0000313" key="1">
    <source>
        <dbReference type="EMBL" id="MCZ4089348.1"/>
    </source>
</evidence>
<evidence type="ECO:0000313" key="2">
    <source>
        <dbReference type="Proteomes" id="UP001079430"/>
    </source>
</evidence>
<dbReference type="InterPro" id="IPR016032">
    <property type="entry name" value="Sig_transdc_resp-reg_C-effctor"/>
</dbReference>
<protein>
    <recommendedName>
        <fullName evidence="3">HTH luxR-type domain-containing protein</fullName>
    </recommendedName>
</protein>
<organism evidence="1 2">
    <name type="scientific">Sinorhizobium psoraleae</name>
    <dbReference type="NCBI Taxonomy" id="520838"/>
    <lineage>
        <taxon>Bacteria</taxon>
        <taxon>Pseudomonadati</taxon>
        <taxon>Pseudomonadota</taxon>
        <taxon>Alphaproteobacteria</taxon>
        <taxon>Hyphomicrobiales</taxon>
        <taxon>Rhizobiaceae</taxon>
        <taxon>Sinorhizobium/Ensifer group</taxon>
        <taxon>Sinorhizobium</taxon>
    </lineage>
</organism>
<dbReference type="RefSeq" id="WP_269275934.1">
    <property type="nucleotide sequence ID" value="NZ_JAPVOI010000004.1"/>
</dbReference>
<keyword evidence="2" id="KW-1185">Reference proteome</keyword>